<dbReference type="GO" id="GO:0004622">
    <property type="term" value="F:phosphatidylcholine lysophospholipase activity"/>
    <property type="evidence" value="ECO:0007669"/>
    <property type="project" value="TreeGrafter"/>
</dbReference>
<dbReference type="InterPro" id="IPR036514">
    <property type="entry name" value="SGNH_hydro_sf"/>
</dbReference>
<comment type="caution">
    <text evidence="2">The sequence shown here is derived from an EMBL/GenBank/DDBJ whole genome shotgun (WGS) entry which is preliminary data.</text>
</comment>
<dbReference type="AlphaFoldDB" id="A0A9P8UDY9"/>
<sequence length="329" mass="36883">MANATLSQPPAAYIPIGQGYKRPGYESPLANGMPLRIMAIGASTTRGDESFDNNGFRRPIREHLTSIGNPVNFVGTQRVGKMLDNDIEAYPGARLGQMHHHAREVVPRTKPNLFLVNVGANDCFQHKDIPNFYKRFYSFVHYLLDASPRSTVVIGTLLPTTETERFNGSADVNIVNQQLHRLYKILQSENKPVVLADMVGPDGIQDSDLAWDGMHPTSAAYIRMGQIMIRSIIEADARGFLRPAEPMHGILQDGDLEHQDEAYGIWADEQKQTMFAKQKAEDEEIQRMTEELKVWNENAEMRQQLADVVPKLRRHSPDGSSDESSAELA</sequence>
<dbReference type="EMBL" id="JAGPXC010000008">
    <property type="protein sequence ID" value="KAH6648164.1"/>
    <property type="molecule type" value="Genomic_DNA"/>
</dbReference>
<reference evidence="2" key="1">
    <citation type="journal article" date="2021" name="Nat. Commun.">
        <title>Genetic determinants of endophytism in the Arabidopsis root mycobiome.</title>
        <authorList>
            <person name="Mesny F."/>
            <person name="Miyauchi S."/>
            <person name="Thiergart T."/>
            <person name="Pickel B."/>
            <person name="Atanasova L."/>
            <person name="Karlsson M."/>
            <person name="Huettel B."/>
            <person name="Barry K.W."/>
            <person name="Haridas S."/>
            <person name="Chen C."/>
            <person name="Bauer D."/>
            <person name="Andreopoulos W."/>
            <person name="Pangilinan J."/>
            <person name="LaButti K."/>
            <person name="Riley R."/>
            <person name="Lipzen A."/>
            <person name="Clum A."/>
            <person name="Drula E."/>
            <person name="Henrissat B."/>
            <person name="Kohler A."/>
            <person name="Grigoriev I.V."/>
            <person name="Martin F.M."/>
            <person name="Hacquard S."/>
        </authorList>
    </citation>
    <scope>NUCLEOTIDE SEQUENCE</scope>
    <source>
        <strain evidence="2">MPI-SDFR-AT-0073</strain>
    </source>
</reference>
<dbReference type="PANTHER" id="PTHR30383:SF31">
    <property type="entry name" value="SGNH HYDROLASE-TYPE ESTERASE DOMAIN-CONTAINING PROTEIN-RELATED"/>
    <property type="match status" value="1"/>
</dbReference>
<accession>A0A9P8UDY9</accession>
<dbReference type="OrthoDB" id="3915838at2759"/>
<proteinExistence type="predicted"/>
<evidence type="ECO:0000313" key="3">
    <source>
        <dbReference type="Proteomes" id="UP000758603"/>
    </source>
</evidence>
<feature type="compositionally biased region" description="Acidic residues" evidence="1">
    <location>
        <begin position="320"/>
        <end position="329"/>
    </location>
</feature>
<dbReference type="Gene3D" id="3.40.50.1110">
    <property type="entry name" value="SGNH hydrolase"/>
    <property type="match status" value="1"/>
</dbReference>
<dbReference type="SUPFAM" id="SSF52266">
    <property type="entry name" value="SGNH hydrolase"/>
    <property type="match status" value="1"/>
</dbReference>
<evidence type="ECO:0000313" key="2">
    <source>
        <dbReference type="EMBL" id="KAH6648164.1"/>
    </source>
</evidence>
<name>A0A9P8UDY9_9PEZI</name>
<dbReference type="InterPro" id="IPR051532">
    <property type="entry name" value="Ester_Hydrolysis_Enzymes"/>
</dbReference>
<dbReference type="PANTHER" id="PTHR30383">
    <property type="entry name" value="THIOESTERASE 1/PROTEASE 1/LYSOPHOSPHOLIPASE L1"/>
    <property type="match status" value="1"/>
</dbReference>
<dbReference type="InterPro" id="IPR001087">
    <property type="entry name" value="GDSL"/>
</dbReference>
<keyword evidence="2" id="KW-0378">Hydrolase</keyword>
<dbReference type="Proteomes" id="UP000758603">
    <property type="component" value="Unassembled WGS sequence"/>
</dbReference>
<feature type="region of interest" description="Disordered" evidence="1">
    <location>
        <begin position="306"/>
        <end position="329"/>
    </location>
</feature>
<gene>
    <name evidence="2" type="ORF">BKA67DRAFT_409269</name>
</gene>
<organism evidence="2 3">
    <name type="scientific">Truncatella angustata</name>
    <dbReference type="NCBI Taxonomy" id="152316"/>
    <lineage>
        <taxon>Eukaryota</taxon>
        <taxon>Fungi</taxon>
        <taxon>Dikarya</taxon>
        <taxon>Ascomycota</taxon>
        <taxon>Pezizomycotina</taxon>
        <taxon>Sordariomycetes</taxon>
        <taxon>Xylariomycetidae</taxon>
        <taxon>Amphisphaeriales</taxon>
        <taxon>Sporocadaceae</taxon>
        <taxon>Truncatella</taxon>
    </lineage>
</organism>
<dbReference type="Pfam" id="PF00657">
    <property type="entry name" value="Lipase_GDSL"/>
    <property type="match status" value="1"/>
</dbReference>
<dbReference type="RefSeq" id="XP_045954676.1">
    <property type="nucleotide sequence ID" value="XM_046096735.1"/>
</dbReference>
<keyword evidence="3" id="KW-1185">Reference proteome</keyword>
<protein>
    <submittedName>
        <fullName evidence="2">SGNH hydrolase-type esterase domain-containing protein</fullName>
    </submittedName>
</protein>
<evidence type="ECO:0000256" key="1">
    <source>
        <dbReference type="SAM" id="MobiDB-lite"/>
    </source>
</evidence>
<dbReference type="GeneID" id="70125627"/>